<keyword evidence="2" id="KW-0812">Transmembrane</keyword>
<evidence type="ECO:0000259" key="3">
    <source>
        <dbReference type="Pfam" id="PF05569"/>
    </source>
</evidence>
<feature type="compositionally biased region" description="Basic and acidic residues" evidence="1">
    <location>
        <begin position="116"/>
        <end position="127"/>
    </location>
</feature>
<dbReference type="Proteomes" id="UP000008220">
    <property type="component" value="Chromosome"/>
</dbReference>
<keyword evidence="4" id="KW-0378">Hydrolase</keyword>
<sequence>MFLPLFRFILYCTILGSIISIIILLLRIVLKEKLGARFGYCLWLVLIIKLIVPYGPGSSLSIFNIAHLNNTNKANINYISSLNSGDNIEDNKDNTQNEKLYNTSNVMKMNNINNKELKQNNNNDEKSPAFVEKNMMV</sequence>
<dbReference type="STRING" id="386415.NT01CX_1183"/>
<accession>A0PY14</accession>
<proteinExistence type="predicted"/>
<organism evidence="4 5">
    <name type="scientific">Clostridium novyi (strain NT)</name>
    <dbReference type="NCBI Taxonomy" id="386415"/>
    <lineage>
        <taxon>Bacteria</taxon>
        <taxon>Bacillati</taxon>
        <taxon>Bacillota</taxon>
        <taxon>Clostridia</taxon>
        <taxon>Eubacteriales</taxon>
        <taxon>Clostridiaceae</taxon>
        <taxon>Clostridium</taxon>
    </lineage>
</organism>
<dbReference type="GO" id="GO:0006508">
    <property type="term" value="P:proteolysis"/>
    <property type="evidence" value="ECO:0007669"/>
    <property type="project" value="UniProtKB-KW"/>
</dbReference>
<evidence type="ECO:0000313" key="4">
    <source>
        <dbReference type="EMBL" id="ABK61507.1"/>
    </source>
</evidence>
<dbReference type="GO" id="GO:0008233">
    <property type="term" value="F:peptidase activity"/>
    <property type="evidence" value="ECO:0007669"/>
    <property type="project" value="UniProtKB-KW"/>
</dbReference>
<dbReference type="Pfam" id="PF05569">
    <property type="entry name" value="Peptidase_M56"/>
    <property type="match status" value="1"/>
</dbReference>
<evidence type="ECO:0000256" key="1">
    <source>
        <dbReference type="SAM" id="MobiDB-lite"/>
    </source>
</evidence>
<gene>
    <name evidence="4" type="ordered locus">NT01CX_1183</name>
</gene>
<evidence type="ECO:0000313" key="5">
    <source>
        <dbReference type="Proteomes" id="UP000008220"/>
    </source>
</evidence>
<keyword evidence="5" id="KW-1185">Reference proteome</keyword>
<name>A0PY14_CLONN</name>
<keyword evidence="2" id="KW-0472">Membrane</keyword>
<dbReference type="EMBL" id="CP000382">
    <property type="protein sequence ID" value="ABK61507.1"/>
    <property type="molecule type" value="Genomic_DNA"/>
</dbReference>
<keyword evidence="2" id="KW-1133">Transmembrane helix</keyword>
<feature type="transmembrane region" description="Helical" evidence="2">
    <location>
        <begin position="38"/>
        <end position="55"/>
    </location>
</feature>
<reference evidence="4 5" key="1">
    <citation type="journal article" date="2006" name="Nat. Biotechnol.">
        <title>The genome and transcriptomes of the anti-tumor agent Clostridium novyi-NT.</title>
        <authorList>
            <person name="Bettegowda C."/>
            <person name="Huang X."/>
            <person name="Lin J."/>
            <person name="Cheong I."/>
            <person name="Kohli M."/>
            <person name="Szabo S.A."/>
            <person name="Zhang X."/>
            <person name="Diaz L.A. Jr."/>
            <person name="Velculescu V.E."/>
            <person name="Parmigiani G."/>
            <person name="Kinzler K.W."/>
            <person name="Vogelstein B."/>
            <person name="Zhou S."/>
        </authorList>
    </citation>
    <scope>NUCLEOTIDE SEQUENCE [LARGE SCALE GENOMIC DNA]</scope>
    <source>
        <strain evidence="4 5">NT</strain>
    </source>
</reference>
<dbReference type="AlphaFoldDB" id="A0PY14"/>
<feature type="domain" description="Peptidase M56" evidence="3">
    <location>
        <begin position="9"/>
        <end position="107"/>
    </location>
</feature>
<keyword evidence="4" id="KW-0645">Protease</keyword>
<dbReference type="eggNOG" id="COG4219">
    <property type="taxonomic scope" value="Bacteria"/>
</dbReference>
<dbReference type="InterPro" id="IPR008756">
    <property type="entry name" value="Peptidase_M56"/>
</dbReference>
<dbReference type="KEGG" id="cno:NT01CX_1183"/>
<evidence type="ECO:0000256" key="2">
    <source>
        <dbReference type="SAM" id="Phobius"/>
    </source>
</evidence>
<feature type="transmembrane region" description="Helical" evidence="2">
    <location>
        <begin position="6"/>
        <end position="26"/>
    </location>
</feature>
<protein>
    <submittedName>
        <fullName evidence="4">Probable membrane-associated Zn-dependent protease, HtpX family (BlaR subfamily), putative</fullName>
    </submittedName>
</protein>
<dbReference type="HOGENOM" id="CLU_1861736_0_0_9"/>
<feature type="region of interest" description="Disordered" evidence="1">
    <location>
        <begin position="116"/>
        <end position="137"/>
    </location>
</feature>